<feature type="non-terminal residue" evidence="4">
    <location>
        <position position="1"/>
    </location>
</feature>
<dbReference type="InterPro" id="IPR043141">
    <property type="entry name" value="Ribosomal_uL10-like_sf"/>
</dbReference>
<accession>A0A2M7Z536</accession>
<name>A0A2M7Z536_9BACT</name>
<evidence type="ECO:0000256" key="2">
    <source>
        <dbReference type="ARBA" id="ARBA00035202"/>
    </source>
</evidence>
<feature type="non-terminal residue" evidence="4">
    <location>
        <position position="47"/>
    </location>
</feature>
<evidence type="ECO:0000256" key="1">
    <source>
        <dbReference type="ARBA" id="ARBA00008889"/>
    </source>
</evidence>
<reference evidence="5" key="1">
    <citation type="submission" date="2017-09" db="EMBL/GenBank/DDBJ databases">
        <title>Depth-based differentiation of microbial function through sediment-hosted aquifers and enrichment of novel symbionts in the deep terrestrial subsurface.</title>
        <authorList>
            <person name="Probst A.J."/>
            <person name="Ladd B."/>
            <person name="Jarett J.K."/>
            <person name="Geller-Mcgrath D.E."/>
            <person name="Sieber C.M.K."/>
            <person name="Emerson J.B."/>
            <person name="Anantharaman K."/>
            <person name="Thomas B.C."/>
            <person name="Malmstrom R."/>
            <person name="Stieglmeier M."/>
            <person name="Klingl A."/>
            <person name="Woyke T."/>
            <person name="Ryan C.M."/>
            <person name="Banfield J.F."/>
        </authorList>
    </citation>
    <scope>NUCLEOTIDE SEQUENCE [LARGE SCALE GENOMIC DNA]</scope>
</reference>
<evidence type="ECO:0000313" key="5">
    <source>
        <dbReference type="Proteomes" id="UP000231034"/>
    </source>
</evidence>
<dbReference type="EMBL" id="PFVR01000057">
    <property type="protein sequence ID" value="PJA84230.1"/>
    <property type="molecule type" value="Genomic_DNA"/>
</dbReference>
<dbReference type="Pfam" id="PF00466">
    <property type="entry name" value="Ribosomal_L10"/>
    <property type="match status" value="1"/>
</dbReference>
<sequence length="47" mass="5396">AIEGLKAAKTFDLRKQLKEADCLLQVAKKTLLNLVFKEKKFDFDAKK</sequence>
<proteinExistence type="inferred from homology"/>
<organism evidence="4 5">
    <name type="scientific">Candidatus Nealsonbacteria bacterium CG_4_9_14_3_um_filter_37_13</name>
    <dbReference type="NCBI Taxonomy" id="1974695"/>
    <lineage>
        <taxon>Bacteria</taxon>
        <taxon>Candidatus Nealsoniibacteriota</taxon>
    </lineage>
</organism>
<evidence type="ECO:0000313" key="4">
    <source>
        <dbReference type="EMBL" id="PJA84230.1"/>
    </source>
</evidence>
<dbReference type="Gene3D" id="3.30.70.1730">
    <property type="match status" value="1"/>
</dbReference>
<dbReference type="SUPFAM" id="SSF160369">
    <property type="entry name" value="Ribosomal protein L10-like"/>
    <property type="match status" value="1"/>
</dbReference>
<evidence type="ECO:0000256" key="3">
    <source>
        <dbReference type="ARBA" id="ARBA00035502"/>
    </source>
</evidence>
<protein>
    <recommendedName>
        <fullName evidence="2">Large ribosomal subunit protein uL10</fullName>
    </recommendedName>
    <alternativeName>
        <fullName evidence="3">50S ribosomal protein L10</fullName>
    </alternativeName>
</protein>
<dbReference type="AlphaFoldDB" id="A0A2M7Z536"/>
<dbReference type="Proteomes" id="UP000231034">
    <property type="component" value="Unassembled WGS sequence"/>
</dbReference>
<comment type="caution">
    <text evidence="4">The sequence shown here is derived from an EMBL/GenBank/DDBJ whole genome shotgun (WGS) entry which is preliminary data.</text>
</comment>
<gene>
    <name evidence="4" type="primary">rplJ</name>
    <name evidence="4" type="ORF">CO145_01690</name>
</gene>
<keyword evidence="4" id="KW-0689">Ribosomal protein</keyword>
<comment type="similarity">
    <text evidence="1">Belongs to the universal ribosomal protein uL10 family.</text>
</comment>
<dbReference type="InterPro" id="IPR001790">
    <property type="entry name" value="Ribosomal_uL10"/>
</dbReference>
<keyword evidence="4" id="KW-0687">Ribonucleoprotein</keyword>
<dbReference type="GO" id="GO:0005840">
    <property type="term" value="C:ribosome"/>
    <property type="evidence" value="ECO:0007669"/>
    <property type="project" value="UniProtKB-KW"/>
</dbReference>